<dbReference type="Pfam" id="PF13180">
    <property type="entry name" value="PDZ_2"/>
    <property type="match status" value="1"/>
</dbReference>
<dbReference type="Pfam" id="PF13365">
    <property type="entry name" value="Trypsin_2"/>
    <property type="match status" value="1"/>
</dbReference>
<sequence length="566" mass="61428">MHPMCDVIKQLMKKFYFIFLAAVLLTQYACAQQNKPNKAEEALKAGIKKAYPACVRMWSYDTTANKRTGGQFSGVVVDKEHHILTAAHVTWPGLTYKVMFPDGREAIAVALGKIELAADKTRPDVAIMQVITKGDWPYADMGSSAALVVAEPLISIAYPETLNQDKPTVRFGHVTEVKNSRGFIKSTCMMEPGDSGGPLFDLSGNVIGLHSAIEVPEDANYDVPVDLYKKYWKSLMLPTVYHALPDSVIISVPRVNKSVFKEPAAARLSKLNGTCVTIRSSSNGVSQQALGALFFVDGLHLKTSKNHTIIVSKSSIVADAPVVMVGKKMVAATIISRDKENDLVLLVPASDIRGGINYQAICKDTLLDLAPGTFLRSPQPDTADITGVLGSKLFLLPKVVNAGYLGIFVGDNNASTSALWVKPNSPAAKNGIVAKDAVTEINGLPVHTASEFKARMQAHWPGDTLILKIKRAEVFMTKATVLGTVPAVHFDHPAELFAGGKSDRRDGFKEVFAHDSRLTPQRCGGPAFDCEGHFYGINIARYSRAVSITIPSKKVLKFIADSFQKE</sequence>
<proteinExistence type="inferred from homology"/>
<dbReference type="SMART" id="SM00228">
    <property type="entry name" value="PDZ"/>
    <property type="match status" value="1"/>
</dbReference>
<evidence type="ECO:0000313" key="5">
    <source>
        <dbReference type="Proteomes" id="UP000321362"/>
    </source>
</evidence>
<gene>
    <name evidence="4" type="ORF">FSB76_18195</name>
</gene>
<dbReference type="Gene3D" id="2.40.10.10">
    <property type="entry name" value="Trypsin-like serine proteases"/>
    <property type="match status" value="2"/>
</dbReference>
<reference evidence="4 5" key="1">
    <citation type="journal article" date="2013" name="J. Microbiol.">
        <title>Mucilaginibacter ginsenosidivorax sp. nov., with ginsenoside converting activity isolated from sediment.</title>
        <authorList>
            <person name="Kim J.K."/>
            <person name="Choi T.E."/>
            <person name="Liu Q.M."/>
            <person name="Park H.Y."/>
            <person name="Yi T.H."/>
            <person name="Yoon M.H."/>
            <person name="Kim S.C."/>
            <person name="Im W.T."/>
        </authorList>
    </citation>
    <scope>NUCLEOTIDE SEQUENCE [LARGE SCALE GENOMIC DNA]</scope>
    <source>
        <strain evidence="4 5">KHI28</strain>
    </source>
</reference>
<feature type="domain" description="PDZ" evidence="3">
    <location>
        <begin position="403"/>
        <end position="473"/>
    </location>
</feature>
<dbReference type="KEGG" id="mgk:FSB76_18195"/>
<keyword evidence="2" id="KW-0732">Signal</keyword>
<dbReference type="GO" id="GO:0006508">
    <property type="term" value="P:proteolysis"/>
    <property type="evidence" value="ECO:0007669"/>
    <property type="project" value="TreeGrafter"/>
</dbReference>
<dbReference type="EMBL" id="CP042437">
    <property type="protein sequence ID" value="QEC77778.1"/>
    <property type="molecule type" value="Genomic_DNA"/>
</dbReference>
<dbReference type="SUPFAM" id="SSF50156">
    <property type="entry name" value="PDZ domain-like"/>
    <property type="match status" value="1"/>
</dbReference>
<keyword evidence="5" id="KW-1185">Reference proteome</keyword>
<dbReference type="PANTHER" id="PTHR22939">
    <property type="entry name" value="SERINE PROTEASE FAMILY S1C HTRA-RELATED"/>
    <property type="match status" value="1"/>
</dbReference>
<dbReference type="InterPro" id="IPR043504">
    <property type="entry name" value="Peptidase_S1_PA_chymotrypsin"/>
</dbReference>
<evidence type="ECO:0000313" key="4">
    <source>
        <dbReference type="EMBL" id="QEC77778.1"/>
    </source>
</evidence>
<feature type="signal peptide" evidence="2">
    <location>
        <begin position="1"/>
        <end position="31"/>
    </location>
</feature>
<evidence type="ECO:0000259" key="3">
    <source>
        <dbReference type="SMART" id="SM00228"/>
    </source>
</evidence>
<dbReference type="InterPro" id="IPR001478">
    <property type="entry name" value="PDZ"/>
</dbReference>
<evidence type="ECO:0000256" key="1">
    <source>
        <dbReference type="ARBA" id="ARBA00010541"/>
    </source>
</evidence>
<dbReference type="Gene3D" id="2.40.10.120">
    <property type="match status" value="1"/>
</dbReference>
<dbReference type="Proteomes" id="UP000321362">
    <property type="component" value="Chromosome"/>
</dbReference>
<dbReference type="PANTHER" id="PTHR22939:SF129">
    <property type="entry name" value="SERINE PROTEASE HTRA2, MITOCHONDRIAL"/>
    <property type="match status" value="1"/>
</dbReference>
<comment type="similarity">
    <text evidence="1">Belongs to the peptidase S1C family.</text>
</comment>
<dbReference type="AlphaFoldDB" id="A0A5B8W6B0"/>
<name>A0A5B8W6B0_9SPHI</name>
<accession>A0A5B8W6B0</accession>
<feature type="chain" id="PRO_5022833541" evidence="2">
    <location>
        <begin position="32"/>
        <end position="566"/>
    </location>
</feature>
<dbReference type="GO" id="GO:0004252">
    <property type="term" value="F:serine-type endopeptidase activity"/>
    <property type="evidence" value="ECO:0007669"/>
    <property type="project" value="TreeGrafter"/>
</dbReference>
<evidence type="ECO:0000256" key="2">
    <source>
        <dbReference type="SAM" id="SignalP"/>
    </source>
</evidence>
<protein>
    <submittedName>
        <fullName evidence="4">PDZ domain-containing protein</fullName>
    </submittedName>
</protein>
<dbReference type="SUPFAM" id="SSF50494">
    <property type="entry name" value="Trypsin-like serine proteases"/>
    <property type="match status" value="2"/>
</dbReference>
<dbReference type="Gene3D" id="2.30.42.10">
    <property type="match status" value="1"/>
</dbReference>
<dbReference type="InterPro" id="IPR009003">
    <property type="entry name" value="Peptidase_S1_PA"/>
</dbReference>
<dbReference type="InterPro" id="IPR036034">
    <property type="entry name" value="PDZ_sf"/>
</dbReference>
<organism evidence="4 5">
    <name type="scientific">Mucilaginibacter ginsenosidivorax</name>
    <dbReference type="NCBI Taxonomy" id="862126"/>
    <lineage>
        <taxon>Bacteria</taxon>
        <taxon>Pseudomonadati</taxon>
        <taxon>Bacteroidota</taxon>
        <taxon>Sphingobacteriia</taxon>
        <taxon>Sphingobacteriales</taxon>
        <taxon>Sphingobacteriaceae</taxon>
        <taxon>Mucilaginibacter</taxon>
    </lineage>
</organism>